<dbReference type="Pfam" id="PF01368">
    <property type="entry name" value="DHH"/>
    <property type="match status" value="1"/>
</dbReference>
<sequence length="329" mass="35858">MSDLKDFSISLEKEIKKANSIAIISHVSPDGDNLGSLEAMYGYLSSLGKEVTYVGNDSVPKDFSFLPSTKHRVDVDSLNNKVFDLVIALDSSDIHRFGEAGELIVRAARFTANIDHHLSNTLYGDMNYVVPQATSTGEVLFNVLECLDAEFTGDMATGIYTAISTDTGSFQYDSVNGGTHRIVAKLYDYGCDHNIVVQSVYQSRSREKLALMTKVLSRIEFLADGKVAMAACQLEDLEETGATSEDTEGIVEQIRNIEGVEMAVFLKEKEAEVKLSFRSKSYIDCTQFAGEFGGGGHVRASGASAAMNLNDIANKVKELVDEKIGSLKL</sequence>
<proteinExistence type="predicted"/>
<accession>A0A6V6XZH8</accession>
<dbReference type="PANTHER" id="PTHR47618:SF1">
    <property type="entry name" value="BIFUNCTIONAL OLIGORIBONUCLEASE AND PAP PHOSPHATASE NRNA"/>
    <property type="match status" value="1"/>
</dbReference>
<dbReference type="InterPro" id="IPR051319">
    <property type="entry name" value="Oligoribo/pAp-PDE_c-di-AMP_PDE"/>
</dbReference>
<evidence type="ECO:0000313" key="3">
    <source>
        <dbReference type="EMBL" id="CAC9924832.1"/>
    </source>
</evidence>
<evidence type="ECO:0000313" key="4">
    <source>
        <dbReference type="Proteomes" id="UP000586454"/>
    </source>
</evidence>
<dbReference type="Gene3D" id="3.90.1640.10">
    <property type="entry name" value="inorganic pyrophosphatase (n-terminal core)"/>
    <property type="match status" value="1"/>
</dbReference>
<keyword evidence="4" id="KW-1185">Reference proteome</keyword>
<gene>
    <name evidence="3" type="ORF">PEPNEM18_00404</name>
</gene>
<dbReference type="Gene3D" id="3.10.310.30">
    <property type="match status" value="1"/>
</dbReference>
<feature type="domain" description="DHHA1" evidence="2">
    <location>
        <begin position="229"/>
        <end position="320"/>
    </location>
</feature>
<reference evidence="3 4" key="1">
    <citation type="submission" date="2020-06" db="EMBL/GenBank/DDBJ databases">
        <authorList>
            <person name="Criscuolo A."/>
        </authorList>
    </citation>
    <scope>NUCLEOTIDE SEQUENCE [LARGE SCALE GENOMIC DNA]</scope>
    <source>
        <strain evidence="3">1804121828</strain>
    </source>
</reference>
<dbReference type="InterPro" id="IPR038763">
    <property type="entry name" value="DHH_sf"/>
</dbReference>
<dbReference type="AlphaFoldDB" id="A0A6V6XZH8"/>
<dbReference type="Proteomes" id="UP000586454">
    <property type="component" value="Unassembled WGS sequence"/>
</dbReference>
<feature type="domain" description="DDH" evidence="1">
    <location>
        <begin position="21"/>
        <end position="163"/>
    </location>
</feature>
<organism evidence="3 4">
    <name type="scientific">Aedoeadaptatus nemausensis</name>
    <dbReference type="NCBI Taxonomy" id="2582829"/>
    <lineage>
        <taxon>Bacteria</taxon>
        <taxon>Bacillati</taxon>
        <taxon>Bacillota</taxon>
        <taxon>Tissierellia</taxon>
        <taxon>Tissierellales</taxon>
        <taxon>Peptoniphilaceae</taxon>
        <taxon>Aedoeadaptatus</taxon>
    </lineage>
</organism>
<name>A0A6V6XZH8_9FIRM</name>
<dbReference type="InterPro" id="IPR003156">
    <property type="entry name" value="DHHA1_dom"/>
</dbReference>
<comment type="caution">
    <text evidence="3">The sequence shown here is derived from an EMBL/GenBank/DDBJ whole genome shotgun (WGS) entry which is preliminary data.</text>
</comment>
<dbReference type="GO" id="GO:0003676">
    <property type="term" value="F:nucleic acid binding"/>
    <property type="evidence" value="ECO:0007669"/>
    <property type="project" value="InterPro"/>
</dbReference>
<evidence type="ECO:0000259" key="1">
    <source>
        <dbReference type="Pfam" id="PF01368"/>
    </source>
</evidence>
<evidence type="ECO:0000259" key="2">
    <source>
        <dbReference type="Pfam" id="PF02272"/>
    </source>
</evidence>
<dbReference type="SUPFAM" id="SSF64182">
    <property type="entry name" value="DHH phosphoesterases"/>
    <property type="match status" value="1"/>
</dbReference>
<dbReference type="RefSeq" id="WP_180498718.1">
    <property type="nucleotide sequence ID" value="NZ_CAIJCS010000014.1"/>
</dbReference>
<protein>
    <submittedName>
        <fullName evidence="3">DHHA1 domain protein</fullName>
    </submittedName>
</protein>
<dbReference type="Pfam" id="PF02272">
    <property type="entry name" value="DHHA1"/>
    <property type="match status" value="1"/>
</dbReference>
<dbReference type="InterPro" id="IPR001667">
    <property type="entry name" value="DDH_dom"/>
</dbReference>
<dbReference type="PANTHER" id="PTHR47618">
    <property type="entry name" value="BIFUNCTIONAL OLIGORIBONUCLEASE AND PAP PHOSPHATASE NRNA"/>
    <property type="match status" value="1"/>
</dbReference>
<dbReference type="EMBL" id="CAIJCS010000014">
    <property type="protein sequence ID" value="CAC9924832.1"/>
    <property type="molecule type" value="Genomic_DNA"/>
</dbReference>